<dbReference type="OrthoDB" id="253888at2"/>
<evidence type="ECO:0000313" key="3">
    <source>
        <dbReference type="EMBL" id="AWM78252.1"/>
    </source>
</evidence>
<feature type="signal peptide" evidence="2">
    <location>
        <begin position="1"/>
        <end position="31"/>
    </location>
</feature>
<protein>
    <recommendedName>
        <fullName evidence="5">Porin</fullName>
    </recommendedName>
</protein>
<reference evidence="4" key="1">
    <citation type="submission" date="2018-05" db="EMBL/GenBank/DDBJ databases">
        <title>Genome sequencing of Phenylobacterium sp. HYN0004.</title>
        <authorList>
            <person name="Yi H."/>
            <person name="Baek C."/>
        </authorList>
    </citation>
    <scope>NUCLEOTIDE SEQUENCE [LARGE SCALE GENOMIC DNA]</scope>
    <source>
        <strain evidence="4">HYN0004</strain>
    </source>
</reference>
<feature type="chain" id="PRO_5016287928" description="Porin" evidence="2">
    <location>
        <begin position="32"/>
        <end position="505"/>
    </location>
</feature>
<sequence length="505" mass="54421">MIHPRRTPSHVQALAGSLAGLILLGASGALAAEDPQVQKLREQLERQQAIIESQEARLQQQERLLRDLAARIGPAAPAPANLVPAAAVARTETPPAAGVDAVAQLALPEPGAETREEQARPGPVGTRFAGLDVILGGALRTTVTTTTARMQPDAAPFFVLPKIPGVPEGTTKIDARLSSLFFKIRGAQLGDFQLGGTIYAYLFDGDLLSGKYGVYPGMAYIDATSDKWRFAAGLQQDVFSPMIPTMVDRMSAFAGSGNAGNSFKPQLRVERFFVNGPDRLVLQGAVADALPSNIKPGFVDSTENTGVPNFEGRIAWTRGNDQEATLPWPKYVLGVSGATGRFRTLYDRNPDPAISEISSYTTTLNGVAVEGAWRVTDRFGVQGEYYSGKALGAYLATAFQTVNSTERKPISSDGYWGEAAYYWTPKLHSHLGYGIDRPDRGDGPGIGDNETAFLNLFWDPSPMTTLGFEATWRQTALLAGFDPLGRPVYVDNDGFAFMLSSELRF</sequence>
<dbReference type="Proteomes" id="UP000247763">
    <property type="component" value="Chromosome"/>
</dbReference>
<accession>A0A2Z3HSK6</accession>
<evidence type="ECO:0008006" key="5">
    <source>
        <dbReference type="Google" id="ProtNLM"/>
    </source>
</evidence>
<feature type="coiled-coil region" evidence="1">
    <location>
        <begin position="37"/>
        <end position="71"/>
    </location>
</feature>
<gene>
    <name evidence="3" type="ORF">HYN04_11120</name>
</gene>
<evidence type="ECO:0000256" key="1">
    <source>
        <dbReference type="SAM" id="Coils"/>
    </source>
</evidence>
<dbReference type="RefSeq" id="WP_110450818.1">
    <property type="nucleotide sequence ID" value="NZ_CP029479.1"/>
</dbReference>
<dbReference type="AlphaFoldDB" id="A0A2Z3HSK6"/>
<proteinExistence type="predicted"/>
<evidence type="ECO:0000313" key="4">
    <source>
        <dbReference type="Proteomes" id="UP000247763"/>
    </source>
</evidence>
<dbReference type="SUPFAM" id="SSF56935">
    <property type="entry name" value="Porins"/>
    <property type="match status" value="1"/>
</dbReference>
<keyword evidence="2" id="KW-0732">Signal</keyword>
<keyword evidence="4" id="KW-1185">Reference proteome</keyword>
<organism evidence="3 4">
    <name type="scientific">Phenylobacterium parvum</name>
    <dbReference type="NCBI Taxonomy" id="2201350"/>
    <lineage>
        <taxon>Bacteria</taxon>
        <taxon>Pseudomonadati</taxon>
        <taxon>Pseudomonadota</taxon>
        <taxon>Alphaproteobacteria</taxon>
        <taxon>Caulobacterales</taxon>
        <taxon>Caulobacteraceae</taxon>
        <taxon>Phenylobacterium</taxon>
    </lineage>
</organism>
<evidence type="ECO:0000256" key="2">
    <source>
        <dbReference type="SAM" id="SignalP"/>
    </source>
</evidence>
<dbReference type="KEGG" id="phb:HYN04_11120"/>
<dbReference type="EMBL" id="CP029479">
    <property type="protein sequence ID" value="AWM78252.1"/>
    <property type="molecule type" value="Genomic_DNA"/>
</dbReference>
<keyword evidence="1" id="KW-0175">Coiled coil</keyword>
<name>A0A2Z3HSK6_9CAUL</name>